<gene>
    <name evidence="3" type="ORF">GPA27_19930</name>
</gene>
<dbReference type="Proteomes" id="UP000634522">
    <property type="component" value="Unassembled WGS sequence"/>
</dbReference>
<dbReference type="InterPro" id="IPR036280">
    <property type="entry name" value="Multihaem_cyt_sf"/>
</dbReference>
<feature type="transmembrane region" description="Helical" evidence="2">
    <location>
        <begin position="361"/>
        <end position="382"/>
    </location>
</feature>
<dbReference type="Gene3D" id="3.90.10.10">
    <property type="entry name" value="Cytochrome C3"/>
    <property type="match status" value="2"/>
</dbReference>
<feature type="transmembrane region" description="Helical" evidence="2">
    <location>
        <begin position="465"/>
        <end position="487"/>
    </location>
</feature>
<sequence length="681" mass="75568">MKRFAFRVPFSVPFRVACRLDLRAATTAVLALLLVGLGGPAVAAAPGLDNAKCLSCHGAGRAAIAVPGADGESRELHAVPADAFASGAHAKMDCVACHTEISDNAETDNAHRRDPAQKVKDCASCHEELWERAKQQGAAKDKPRLGVVVDNIAAYKESFHARKNADDPTRPNASCDECHSSHSFNVPPKDSPQYAEWRLGVPETCGKSCHEESLETFTESIHGEAIFQKKDAKAAVCSDCHSAHAVGNTSLAPFKLAVTAECGNCHEENFKSYKATYHGQINTLGYAYTAKCFDCHGSHDVLAVKNPDAKVHPDNRMKTCKECHNGKKDLPEAPPGFASYQPHGHTGDFERYPQMWLANQLMVQLLVGTFGFFWLHTLLWFWRELRDRQQGKVRPHVRADAPGLAGDSHAGKHFRRFSATWRAAHLIFALSLMILTLTGLPLFYPDAPWAAPLMKGLGGPQVAGTIHRINAVIFAAVFFWHLAYVALRLARDWKEFRIFGPTSLVPGLQDGKDFLAMLKWFFGKGERPVFDRWTYWEKFDYWAPFWGVTIIGVSGLLMWASTITATFLPGWVFNVAAIFHSEEAFLAVVFLFTVHFFNNHFRPDKFPLEVVMFTGSMSVEEYRREHALEYERLMKSGELEKYIVDAPSRPMALGSKILGFTLIAAGLTLLTLVAIGFFGSH</sequence>
<protein>
    <submittedName>
        <fullName evidence="3">Cytochrome C</fullName>
    </submittedName>
</protein>
<keyword evidence="4" id="KW-1185">Reference proteome</keyword>
<evidence type="ECO:0000256" key="1">
    <source>
        <dbReference type="ARBA" id="ARBA00022729"/>
    </source>
</evidence>
<keyword evidence="1" id="KW-0732">Signal</keyword>
<dbReference type="EMBL" id="WTVS01000049">
    <property type="protein sequence ID" value="NMF99651.1"/>
    <property type="molecule type" value="Genomic_DNA"/>
</dbReference>
<feature type="transmembrane region" description="Helical" evidence="2">
    <location>
        <begin position="541"/>
        <end position="559"/>
    </location>
</feature>
<dbReference type="CDD" id="cd08168">
    <property type="entry name" value="Cytochrom_C3"/>
    <property type="match status" value="1"/>
</dbReference>
<evidence type="ECO:0000313" key="3">
    <source>
        <dbReference type="EMBL" id="NMF99651.1"/>
    </source>
</evidence>
<feature type="transmembrane region" description="Helical" evidence="2">
    <location>
        <begin position="657"/>
        <end position="678"/>
    </location>
</feature>
<keyword evidence="2" id="KW-1133">Transmembrane helix</keyword>
<keyword evidence="2" id="KW-0812">Transmembrane</keyword>
<accession>A0ABX1NK88</accession>
<name>A0ABX1NK88_9RHOO</name>
<organism evidence="3 4">
    <name type="scientific">Aromatoleum toluolicum</name>
    <dbReference type="NCBI Taxonomy" id="90060"/>
    <lineage>
        <taxon>Bacteria</taxon>
        <taxon>Pseudomonadati</taxon>
        <taxon>Pseudomonadota</taxon>
        <taxon>Betaproteobacteria</taxon>
        <taxon>Rhodocyclales</taxon>
        <taxon>Rhodocyclaceae</taxon>
        <taxon>Aromatoleum</taxon>
    </lineage>
</organism>
<evidence type="ECO:0000256" key="2">
    <source>
        <dbReference type="SAM" id="Phobius"/>
    </source>
</evidence>
<feature type="transmembrane region" description="Helical" evidence="2">
    <location>
        <begin position="571"/>
        <end position="597"/>
    </location>
</feature>
<evidence type="ECO:0000313" key="4">
    <source>
        <dbReference type="Proteomes" id="UP000634522"/>
    </source>
</evidence>
<dbReference type="PANTHER" id="PTHR35038">
    <property type="entry name" value="DISSIMILATORY SULFITE REDUCTASE SIRA"/>
    <property type="match status" value="1"/>
</dbReference>
<reference evidence="3 4" key="1">
    <citation type="submission" date="2019-12" db="EMBL/GenBank/DDBJ databases">
        <title>Comparative genomics gives insights into the taxonomy of the Azoarcus-Aromatoleum group and reveals separate origins of nif in the plant-associated Azoarcus and non-plant-associated Aromatoleum sub-groups.</title>
        <authorList>
            <person name="Lafos M."/>
            <person name="Maluk M."/>
            <person name="Batista M."/>
            <person name="Junghare M."/>
            <person name="Carmona M."/>
            <person name="Faoro H."/>
            <person name="Cruz L.M."/>
            <person name="Battistoni F."/>
            <person name="De Souza E."/>
            <person name="Pedrosa F."/>
            <person name="Chen W.-M."/>
            <person name="Poole P.S."/>
            <person name="Dixon R.A."/>
            <person name="James E.K."/>
        </authorList>
    </citation>
    <scope>NUCLEOTIDE SEQUENCE [LARGE SCALE GENOMIC DNA]</scope>
    <source>
        <strain evidence="3 4">T</strain>
    </source>
</reference>
<keyword evidence="2" id="KW-0472">Membrane</keyword>
<dbReference type="InterPro" id="IPR051829">
    <property type="entry name" value="Multiheme_Cytochr_ET"/>
</dbReference>
<feature type="transmembrane region" description="Helical" evidence="2">
    <location>
        <begin position="423"/>
        <end position="445"/>
    </location>
</feature>
<comment type="caution">
    <text evidence="3">The sequence shown here is derived from an EMBL/GenBank/DDBJ whole genome shotgun (WGS) entry which is preliminary data.</text>
</comment>
<dbReference type="SUPFAM" id="SSF48695">
    <property type="entry name" value="Multiheme cytochromes"/>
    <property type="match status" value="1"/>
</dbReference>
<proteinExistence type="predicted"/>
<dbReference type="Gene3D" id="1.20.950.20">
    <property type="entry name" value="Transmembrane di-heme cytochromes, Chain C"/>
    <property type="match status" value="1"/>
</dbReference>